<evidence type="ECO:0000313" key="1">
    <source>
        <dbReference type="EMBL" id="MCG2577714.1"/>
    </source>
</evidence>
<organism evidence="1 2">
    <name type="scientific">Dechloromonas hankyongensis</name>
    <dbReference type="NCBI Taxonomy" id="2908002"/>
    <lineage>
        <taxon>Bacteria</taxon>
        <taxon>Pseudomonadati</taxon>
        <taxon>Pseudomonadota</taxon>
        <taxon>Betaproteobacteria</taxon>
        <taxon>Rhodocyclales</taxon>
        <taxon>Azonexaceae</taxon>
        <taxon>Dechloromonas</taxon>
    </lineage>
</organism>
<keyword evidence="2" id="KW-1185">Reference proteome</keyword>
<gene>
    <name evidence="1" type="ORF">LZ012_11990</name>
</gene>
<proteinExistence type="predicted"/>
<reference evidence="1" key="1">
    <citation type="submission" date="2022-01" db="EMBL/GenBank/DDBJ databases">
        <authorList>
            <person name="Jo J.-H."/>
            <person name="Im W.-T."/>
        </authorList>
    </citation>
    <scope>NUCLEOTIDE SEQUENCE</scope>
    <source>
        <strain evidence="1">XY25</strain>
    </source>
</reference>
<comment type="caution">
    <text evidence="1">The sequence shown here is derived from an EMBL/GenBank/DDBJ whole genome shotgun (WGS) entry which is preliminary data.</text>
</comment>
<dbReference type="Proteomes" id="UP001165384">
    <property type="component" value="Unassembled WGS sequence"/>
</dbReference>
<accession>A0ABS9K3E9</accession>
<evidence type="ECO:0008006" key="3">
    <source>
        <dbReference type="Google" id="ProtNLM"/>
    </source>
</evidence>
<evidence type="ECO:0000313" key="2">
    <source>
        <dbReference type="Proteomes" id="UP001165384"/>
    </source>
</evidence>
<protein>
    <recommendedName>
        <fullName evidence="3">DUF4123 domain-containing protein</fullName>
    </recommendedName>
</protein>
<sequence length="224" mass="23898">MAFLNALVTQEFAPDALAAEVRTAVGKPLRRAAALTQLALIGACACLTTEQRRLPTILLWQSTSGPRQETLALLDEVCLGGGEPMPYDFLATQPALAAAQIQPFLPGLQSAMHLPLDSADSANWSLLLALAGRWLDQGRCAKVLCAQLDHWSDAASGQWLALGTLPLENTLARFQIGEVAGTASQPDTPDIPSRLSEWLTAGETPGFSLRSATNPRLAVEFARL</sequence>
<dbReference type="EMBL" id="JAKLTN010000002">
    <property type="protein sequence ID" value="MCG2577714.1"/>
    <property type="molecule type" value="Genomic_DNA"/>
</dbReference>
<name>A0ABS9K3E9_9RHOO</name>
<dbReference type="RefSeq" id="WP_275711048.1">
    <property type="nucleotide sequence ID" value="NZ_JAKLTN010000002.1"/>
</dbReference>